<dbReference type="Pfam" id="PF18766">
    <property type="entry name" value="SWI2_SNF2"/>
    <property type="match status" value="1"/>
</dbReference>
<dbReference type="RefSeq" id="WP_168449437.1">
    <property type="nucleotide sequence ID" value="NZ_JAAWWK010000002.1"/>
</dbReference>
<dbReference type="GO" id="GO:0004519">
    <property type="term" value="F:endonuclease activity"/>
    <property type="evidence" value="ECO:0007669"/>
    <property type="project" value="UniProtKB-KW"/>
</dbReference>
<comment type="caution">
    <text evidence="2">The sequence shown here is derived from an EMBL/GenBank/DDBJ whole genome shotgun (WGS) entry which is preliminary data.</text>
</comment>
<gene>
    <name evidence="2" type="ORF">HCU74_05595</name>
</gene>
<dbReference type="Proteomes" id="UP000765845">
    <property type="component" value="Unassembled WGS sequence"/>
</dbReference>
<dbReference type="PANTHER" id="PTHR42927:SF1">
    <property type="entry name" value="HELICASE SUPERFAMILY 1 AND 2 DOMAIN-CONTAINING PROTEIN"/>
    <property type="match status" value="1"/>
</dbReference>
<dbReference type="InterPro" id="IPR040980">
    <property type="entry name" value="SWI2_SNF2"/>
</dbReference>
<name>A0ABX1GEM1_9GAMM</name>
<evidence type="ECO:0000313" key="3">
    <source>
        <dbReference type="Proteomes" id="UP000765845"/>
    </source>
</evidence>
<protein>
    <submittedName>
        <fullName evidence="2">Type I restriction endonuclease subunit R</fullName>
    </submittedName>
</protein>
<keyword evidence="2" id="KW-0540">Nuclease</keyword>
<dbReference type="Gene3D" id="3.90.1570.50">
    <property type="match status" value="1"/>
</dbReference>
<keyword evidence="3" id="KW-1185">Reference proteome</keyword>
<sequence length="1051" mass="118152">MADAREVEFQNDIVQNLVASGWLLGSSEHYNRELALYPEDVVGYIQETQPDQWERFTKHYTTGTEAALLKSVASQLDKKGTLWVLRNEVKDRGARLRLCSFKPDHRLNPELSQRYTKNRFRVVPELVYSPNGSQGRLDITLFVNGLPVATMELKSDFKQALDNAKKQYMFDRLPKDKKTNKPEPLLTFKRGALVHFAVSQTEVAMTTKLAGKSTFFLPFNKGTEDGGSGNDVPEHGYPTAYLWEEILQRDNWLNILGRYLHLEETIKEDVHGNKVRKETMIFPRYHQWDAVRSLLSATVTEGTGQKYLIQHSAGSGKSNSIAWLSHQLSALHNVDGTELFDSVIVITDRTVLDSQLQDTIYQFEHQDGVVCRINREEGEGSKSEQLAAALTGATRIIIVTIQTFPFVLQAIQESSGLKGKRFAVIADEAHSSQTGSTARKLREVLMAEAFGDDEELTGEDILDATLEARKGSENISYYAFTATPKGKTLELFGRPPEPDKPLSDDNKPEAFHVYSMRQAIEEGFILDVLQNYTTYNTAYKLAHANPEGDRDVDKKKAATEIAKWVRLHPHNISQKVEVIVEHFRTRVAHLLNGEAKAMVVTGSRKEAVRYKLAMEKYVAEKGYAGISAMVAFSGDVNDPDSGPEPFTERNMNPGLKGRDLRDAFDTPDYQVMIVANKFQTGFDQPKLVAMYVDKKLAGVDCIQTLSRLNRTYPGKDRTFILDFVNDPQDVLDEFQKYYQTAEIAAVSEPNLVYDLMESLKDERIFQWSEVEQFAEAYFNPKAKQSALVAACRPAVERYGARYTEVMLAVKGAQEALEVAQANGNASGVKSAEYALTSAKEAKDVLDTFKKNLKSFCRYYEFISQVVDFGDSDLERLSVYGAHLLPLLREEQLKDDIDLSEVVMTHFKLNEVRQQRIVLEPDNKGYVTGVTAIGGHTPREQEYERLSQIIERLNDLFAGEMTDGDMVSFVNTLATKVAEDHAVMSQIRNNTTEQAMLGDYPTAVQTAVIASMEAHNDLSMQFLADERVARGVAELLLEVLKKGLQSELRGAQ</sequence>
<dbReference type="SUPFAM" id="SSF52540">
    <property type="entry name" value="P-loop containing nucleoside triphosphate hydrolases"/>
    <property type="match status" value="1"/>
</dbReference>
<evidence type="ECO:0000313" key="2">
    <source>
        <dbReference type="EMBL" id="NKI16893.1"/>
    </source>
</evidence>
<accession>A0ABX1GEM1</accession>
<dbReference type="SMART" id="SM00487">
    <property type="entry name" value="DEXDc"/>
    <property type="match status" value="1"/>
</dbReference>
<keyword evidence="2" id="KW-0255">Endonuclease</keyword>
<proteinExistence type="predicted"/>
<evidence type="ECO:0000259" key="1">
    <source>
        <dbReference type="SMART" id="SM00487"/>
    </source>
</evidence>
<dbReference type="InterPro" id="IPR055180">
    <property type="entry name" value="HsdR_RecA-like_helicase_dom_2"/>
</dbReference>
<dbReference type="InterPro" id="IPR027417">
    <property type="entry name" value="P-loop_NTPase"/>
</dbReference>
<organism evidence="2 3">
    <name type="scientific">Spongiibacter thalassae</name>
    <dbReference type="NCBI Taxonomy" id="2721624"/>
    <lineage>
        <taxon>Bacteria</taxon>
        <taxon>Pseudomonadati</taxon>
        <taxon>Pseudomonadota</taxon>
        <taxon>Gammaproteobacteria</taxon>
        <taxon>Cellvibrionales</taxon>
        <taxon>Spongiibacteraceae</taxon>
        <taxon>Spongiibacter</taxon>
    </lineage>
</organism>
<keyword evidence="2" id="KW-0378">Hydrolase</keyword>
<dbReference type="Pfam" id="PF22679">
    <property type="entry name" value="T1R_D3-like"/>
    <property type="match status" value="1"/>
</dbReference>
<dbReference type="Pfam" id="PF04313">
    <property type="entry name" value="HSDR_N"/>
    <property type="match status" value="1"/>
</dbReference>
<dbReference type="PANTHER" id="PTHR42927">
    <property type="entry name" value="HELICASE SUPERFAMILY 1 AND 2 DOMAIN-CONTAINING PROTEIN"/>
    <property type="match status" value="1"/>
</dbReference>
<reference evidence="2 3" key="1">
    <citation type="submission" date="2020-04" db="EMBL/GenBank/DDBJ databases">
        <authorList>
            <person name="Yoon J."/>
        </authorList>
    </citation>
    <scope>NUCLEOTIDE SEQUENCE [LARGE SCALE GENOMIC DNA]</scope>
    <source>
        <strain evidence="2 3">KMU-166</strain>
    </source>
</reference>
<dbReference type="Gene3D" id="3.40.50.300">
    <property type="entry name" value="P-loop containing nucleotide triphosphate hydrolases"/>
    <property type="match status" value="2"/>
</dbReference>
<dbReference type="EMBL" id="JAAWWK010000002">
    <property type="protein sequence ID" value="NKI16893.1"/>
    <property type="molecule type" value="Genomic_DNA"/>
</dbReference>
<feature type="domain" description="Helicase ATP-binding" evidence="1">
    <location>
        <begin position="279"/>
        <end position="514"/>
    </location>
</feature>
<dbReference type="InterPro" id="IPR007409">
    <property type="entry name" value="Restrct_endonuc_type1_HsdR_N"/>
</dbReference>
<dbReference type="InterPro" id="IPR014001">
    <property type="entry name" value="Helicase_ATP-bd"/>
</dbReference>